<reference evidence="2" key="1">
    <citation type="journal article" date="2023" name="IScience">
        <title>Live-bearing cockroach genome reveals convergent evolutionary mechanisms linked to viviparity in insects and beyond.</title>
        <authorList>
            <person name="Fouks B."/>
            <person name="Harrison M.C."/>
            <person name="Mikhailova A.A."/>
            <person name="Marchal E."/>
            <person name="English S."/>
            <person name="Carruthers M."/>
            <person name="Jennings E.C."/>
            <person name="Chiamaka E.L."/>
            <person name="Frigard R.A."/>
            <person name="Pippel M."/>
            <person name="Attardo G.M."/>
            <person name="Benoit J.B."/>
            <person name="Bornberg-Bauer E."/>
            <person name="Tobe S.S."/>
        </authorList>
    </citation>
    <scope>NUCLEOTIDE SEQUENCE</scope>
    <source>
        <strain evidence="2">Stay&amp;Tobe</strain>
    </source>
</reference>
<dbReference type="Proteomes" id="UP001233999">
    <property type="component" value="Unassembled WGS sequence"/>
</dbReference>
<gene>
    <name evidence="2" type="ORF">L9F63_007455</name>
</gene>
<comment type="caution">
    <text evidence="2">The sequence shown here is derived from an EMBL/GenBank/DDBJ whole genome shotgun (WGS) entry which is preliminary data.</text>
</comment>
<feature type="transmembrane region" description="Helical" evidence="1">
    <location>
        <begin position="20"/>
        <end position="39"/>
    </location>
</feature>
<feature type="transmembrane region" description="Helical" evidence="1">
    <location>
        <begin position="77"/>
        <end position="97"/>
    </location>
</feature>
<protein>
    <submittedName>
        <fullName evidence="2">Uncharacterized protein</fullName>
    </submittedName>
</protein>
<feature type="non-terminal residue" evidence="2">
    <location>
        <position position="1"/>
    </location>
</feature>
<evidence type="ECO:0000256" key="1">
    <source>
        <dbReference type="SAM" id="Phobius"/>
    </source>
</evidence>
<keyword evidence="1" id="KW-0472">Membrane</keyword>
<evidence type="ECO:0000313" key="2">
    <source>
        <dbReference type="EMBL" id="KAJ9575696.1"/>
    </source>
</evidence>
<keyword evidence="3" id="KW-1185">Reference proteome</keyword>
<keyword evidence="1" id="KW-1133">Transmembrane helix</keyword>
<organism evidence="2 3">
    <name type="scientific">Diploptera punctata</name>
    <name type="common">Pacific beetle cockroach</name>
    <dbReference type="NCBI Taxonomy" id="6984"/>
    <lineage>
        <taxon>Eukaryota</taxon>
        <taxon>Metazoa</taxon>
        <taxon>Ecdysozoa</taxon>
        <taxon>Arthropoda</taxon>
        <taxon>Hexapoda</taxon>
        <taxon>Insecta</taxon>
        <taxon>Pterygota</taxon>
        <taxon>Neoptera</taxon>
        <taxon>Polyneoptera</taxon>
        <taxon>Dictyoptera</taxon>
        <taxon>Blattodea</taxon>
        <taxon>Blaberoidea</taxon>
        <taxon>Blaberidae</taxon>
        <taxon>Diplopterinae</taxon>
        <taxon>Diploptera</taxon>
    </lineage>
</organism>
<accession>A0AAD8E3M6</accession>
<name>A0AAD8E3M6_DIPPU</name>
<dbReference type="EMBL" id="JASPKZ010009823">
    <property type="protein sequence ID" value="KAJ9575696.1"/>
    <property type="molecule type" value="Genomic_DNA"/>
</dbReference>
<proteinExistence type="predicted"/>
<reference evidence="2" key="2">
    <citation type="submission" date="2023-05" db="EMBL/GenBank/DDBJ databases">
        <authorList>
            <person name="Fouks B."/>
        </authorList>
    </citation>
    <scope>NUCLEOTIDE SEQUENCE</scope>
    <source>
        <strain evidence="2">Stay&amp;Tobe</strain>
        <tissue evidence="2">Testes</tissue>
    </source>
</reference>
<evidence type="ECO:0000313" key="3">
    <source>
        <dbReference type="Proteomes" id="UP001233999"/>
    </source>
</evidence>
<dbReference type="AlphaFoldDB" id="A0AAD8E3M6"/>
<keyword evidence="1" id="KW-0812">Transmembrane</keyword>
<sequence length="121" mass="13852">MIMGLILDPDLSDFAEVAWLANNFFATTIKHIFILAQMYQVQDNIMKLRGGVLTKGLRWCQEQDNILRKINKQVKTLTIIYFSIGVTTVISVIYEAVSSSYYKLYMELSGADNYTGQEQQL</sequence>